<keyword evidence="6 14" id="KW-0276">Fatty acid metabolism</keyword>
<dbReference type="GO" id="GO:0033818">
    <property type="term" value="F:beta-ketoacyl-acyl-carrier-protein synthase III activity"/>
    <property type="evidence" value="ECO:0007669"/>
    <property type="project" value="UniProtKB-UniRule"/>
</dbReference>
<evidence type="ECO:0000256" key="6">
    <source>
        <dbReference type="ARBA" id="ARBA00022832"/>
    </source>
</evidence>
<dbReference type="InterPro" id="IPR013751">
    <property type="entry name" value="ACP_syn_III_N"/>
</dbReference>
<proteinExistence type="inferred from homology"/>
<dbReference type="GO" id="GO:0044550">
    <property type="term" value="P:secondary metabolite biosynthetic process"/>
    <property type="evidence" value="ECO:0007669"/>
    <property type="project" value="TreeGrafter"/>
</dbReference>
<dbReference type="SUPFAM" id="SSF53901">
    <property type="entry name" value="Thiolase-like"/>
    <property type="match status" value="1"/>
</dbReference>
<dbReference type="AlphaFoldDB" id="A0A1I0VLT5"/>
<dbReference type="InterPro" id="IPR016039">
    <property type="entry name" value="Thiolase-like"/>
</dbReference>
<feature type="active site" evidence="14">
    <location>
        <position position="250"/>
    </location>
</feature>
<dbReference type="CDD" id="cd00830">
    <property type="entry name" value="KAS_III"/>
    <property type="match status" value="1"/>
</dbReference>
<keyword evidence="7 14" id="KW-0443">Lipid metabolism</keyword>
<comment type="similarity">
    <text evidence="2 14">Belongs to the thiolase-like superfamily. FabH family.</text>
</comment>
<feature type="active site" evidence="14">
    <location>
        <position position="280"/>
    </location>
</feature>
<comment type="catalytic activity">
    <reaction evidence="13">
        <text>3-methylbutanoyl-CoA + malonyl-[ACP] + H(+) = 5-methyl-3-oxohexanoyl-[ACP] + CO2 + CoA</text>
        <dbReference type="Rhea" id="RHEA:42272"/>
        <dbReference type="Rhea" id="RHEA-COMP:9623"/>
        <dbReference type="Rhea" id="RHEA-COMP:9941"/>
        <dbReference type="ChEBI" id="CHEBI:15378"/>
        <dbReference type="ChEBI" id="CHEBI:16526"/>
        <dbReference type="ChEBI" id="CHEBI:57287"/>
        <dbReference type="ChEBI" id="CHEBI:57345"/>
        <dbReference type="ChEBI" id="CHEBI:78449"/>
        <dbReference type="ChEBI" id="CHEBI:78822"/>
        <dbReference type="EC" id="2.3.1.300"/>
    </reaction>
    <physiologicalReaction direction="left-to-right" evidence="13">
        <dbReference type="Rhea" id="RHEA:42273"/>
    </physiologicalReaction>
</comment>
<dbReference type="UniPathway" id="UPA00094"/>
<keyword evidence="14" id="KW-0511">Multifunctional enzyme</keyword>
<dbReference type="Gene3D" id="3.40.47.10">
    <property type="match status" value="1"/>
</dbReference>
<dbReference type="Pfam" id="PF08541">
    <property type="entry name" value="ACP_syn_III_C"/>
    <property type="match status" value="1"/>
</dbReference>
<dbReference type="EMBL" id="FOKI01000002">
    <property type="protein sequence ID" value="SFA77178.1"/>
    <property type="molecule type" value="Genomic_DNA"/>
</dbReference>
<dbReference type="Pfam" id="PF08545">
    <property type="entry name" value="ACP_syn_III"/>
    <property type="match status" value="1"/>
</dbReference>
<comment type="subunit">
    <text evidence="14">Homodimer.</text>
</comment>
<feature type="region of interest" description="ACP-binding" evidence="14">
    <location>
        <begin position="251"/>
        <end position="255"/>
    </location>
</feature>
<keyword evidence="8 14" id="KW-0275">Fatty acid biosynthesis</keyword>
<dbReference type="NCBIfam" id="TIGR00747">
    <property type="entry name" value="fabH"/>
    <property type="match status" value="1"/>
</dbReference>
<accession>A0A1I0VLT5</accession>
<comment type="subcellular location">
    <subcellularLocation>
        <location evidence="14">Cytoplasm</location>
    </subcellularLocation>
</comment>
<evidence type="ECO:0000256" key="10">
    <source>
        <dbReference type="ARBA" id="ARBA00051096"/>
    </source>
</evidence>
<comment type="catalytic activity">
    <reaction evidence="12">
        <text>2-methylpropanoyl-CoA + malonyl-[ACP] + H(+) = 4-methyl-3-oxopentanoyl-[ACP] + CO2 + CoA</text>
        <dbReference type="Rhea" id="RHEA:42268"/>
        <dbReference type="Rhea" id="RHEA-COMP:9623"/>
        <dbReference type="Rhea" id="RHEA-COMP:9940"/>
        <dbReference type="ChEBI" id="CHEBI:15378"/>
        <dbReference type="ChEBI" id="CHEBI:16526"/>
        <dbReference type="ChEBI" id="CHEBI:57287"/>
        <dbReference type="ChEBI" id="CHEBI:57338"/>
        <dbReference type="ChEBI" id="CHEBI:78449"/>
        <dbReference type="ChEBI" id="CHEBI:78820"/>
        <dbReference type="EC" id="2.3.1.300"/>
    </reaction>
    <physiologicalReaction direction="left-to-right" evidence="12">
        <dbReference type="Rhea" id="RHEA:42269"/>
    </physiologicalReaction>
</comment>
<evidence type="ECO:0000256" key="4">
    <source>
        <dbReference type="ARBA" id="ARBA00022516"/>
    </source>
</evidence>
<dbReference type="STRING" id="84698.SAMN04488528_1002155"/>
<dbReference type="InterPro" id="IPR013747">
    <property type="entry name" value="ACP_syn_III_C"/>
</dbReference>
<organism evidence="17 18">
    <name type="scientific">Clostridium frigidicarnis</name>
    <dbReference type="NCBI Taxonomy" id="84698"/>
    <lineage>
        <taxon>Bacteria</taxon>
        <taxon>Bacillati</taxon>
        <taxon>Bacillota</taxon>
        <taxon>Clostridia</taxon>
        <taxon>Eubacteriales</taxon>
        <taxon>Clostridiaceae</taxon>
        <taxon>Clostridium</taxon>
    </lineage>
</organism>
<protein>
    <recommendedName>
        <fullName evidence="14">Beta-ketoacyl-[acyl-carrier-protein] synthase III</fullName>
        <shortName evidence="14">Beta-ketoacyl-ACP synthase III</shortName>
        <shortName evidence="14">KAS III</shortName>
        <ecNumber evidence="14">2.3.1.180</ecNumber>
    </recommendedName>
    <alternativeName>
        <fullName evidence="14">3-oxoacyl-[acyl-carrier-protein] synthase 3</fullName>
    </alternativeName>
    <alternativeName>
        <fullName evidence="14">3-oxoacyl-[acyl-carrier-protein] synthase III</fullName>
    </alternativeName>
</protein>
<feature type="domain" description="Beta-ketoacyl-[acyl-carrier-protein] synthase III C-terminal" evidence="15">
    <location>
        <begin position="234"/>
        <end position="322"/>
    </location>
</feature>
<evidence type="ECO:0000256" key="2">
    <source>
        <dbReference type="ARBA" id="ARBA00008642"/>
    </source>
</evidence>
<name>A0A1I0VLT5_9CLOT</name>
<comment type="catalytic activity">
    <reaction evidence="10">
        <text>malonyl-[ACP] + acetyl-CoA + H(+) = 3-oxobutanoyl-[ACP] + CO2 + CoA</text>
        <dbReference type="Rhea" id="RHEA:12080"/>
        <dbReference type="Rhea" id="RHEA-COMP:9623"/>
        <dbReference type="Rhea" id="RHEA-COMP:9625"/>
        <dbReference type="ChEBI" id="CHEBI:15378"/>
        <dbReference type="ChEBI" id="CHEBI:16526"/>
        <dbReference type="ChEBI" id="CHEBI:57287"/>
        <dbReference type="ChEBI" id="CHEBI:57288"/>
        <dbReference type="ChEBI" id="CHEBI:78449"/>
        <dbReference type="ChEBI" id="CHEBI:78450"/>
        <dbReference type="EC" id="2.3.1.180"/>
    </reaction>
    <physiologicalReaction direction="left-to-right" evidence="10">
        <dbReference type="Rhea" id="RHEA:12081"/>
    </physiologicalReaction>
</comment>
<keyword evidence="18" id="KW-1185">Reference proteome</keyword>
<evidence type="ECO:0000313" key="17">
    <source>
        <dbReference type="EMBL" id="SFA77178.1"/>
    </source>
</evidence>
<evidence type="ECO:0000256" key="7">
    <source>
        <dbReference type="ARBA" id="ARBA00023098"/>
    </source>
</evidence>
<evidence type="ECO:0000313" key="18">
    <source>
        <dbReference type="Proteomes" id="UP000198619"/>
    </source>
</evidence>
<keyword evidence="9 14" id="KW-0012">Acyltransferase</keyword>
<feature type="active site" evidence="14">
    <location>
        <position position="112"/>
    </location>
</feature>
<keyword evidence="4 14" id="KW-0444">Lipid biosynthesis</keyword>
<comment type="catalytic activity">
    <reaction evidence="11">
        <text>(2S)-2-methylbutanoyl-CoA + malonyl-[ACP] + H(+) = (4S)-4-methyl-3-oxohexanoyl-[ACP] + CO2 + CoA</text>
        <dbReference type="Rhea" id="RHEA:42276"/>
        <dbReference type="Rhea" id="RHEA-COMP:9623"/>
        <dbReference type="Rhea" id="RHEA-COMP:17148"/>
        <dbReference type="ChEBI" id="CHEBI:15378"/>
        <dbReference type="ChEBI" id="CHEBI:16526"/>
        <dbReference type="ChEBI" id="CHEBI:57287"/>
        <dbReference type="ChEBI" id="CHEBI:78449"/>
        <dbReference type="ChEBI" id="CHEBI:88166"/>
        <dbReference type="ChEBI" id="CHEBI:167462"/>
        <dbReference type="EC" id="2.3.1.300"/>
    </reaction>
    <physiologicalReaction direction="left-to-right" evidence="11">
        <dbReference type="Rhea" id="RHEA:42277"/>
    </physiologicalReaction>
</comment>
<keyword evidence="3 14" id="KW-0963">Cytoplasm</keyword>
<evidence type="ECO:0000256" key="11">
    <source>
        <dbReference type="ARBA" id="ARBA00052407"/>
    </source>
</evidence>
<comment type="domain">
    <text evidence="14">The last Arg residue of the ACP-binding site is essential for the weak association between ACP/AcpP and FabH.</text>
</comment>
<evidence type="ECO:0000256" key="12">
    <source>
        <dbReference type="ARBA" id="ARBA00052467"/>
    </source>
</evidence>
<dbReference type="InterPro" id="IPR004655">
    <property type="entry name" value="FabH"/>
</dbReference>
<evidence type="ECO:0000256" key="3">
    <source>
        <dbReference type="ARBA" id="ARBA00022490"/>
    </source>
</evidence>
<evidence type="ECO:0000256" key="5">
    <source>
        <dbReference type="ARBA" id="ARBA00022679"/>
    </source>
</evidence>
<comment type="pathway">
    <text evidence="1 14">Lipid metabolism; fatty acid biosynthesis.</text>
</comment>
<keyword evidence="5 14" id="KW-0808">Transferase</keyword>
<evidence type="ECO:0000256" key="1">
    <source>
        <dbReference type="ARBA" id="ARBA00005194"/>
    </source>
</evidence>
<dbReference type="EC" id="2.3.1.180" evidence="14"/>
<feature type="domain" description="Beta-ketoacyl-[acyl-carrier-protein] synthase III N-terminal" evidence="16">
    <location>
        <begin position="106"/>
        <end position="178"/>
    </location>
</feature>
<evidence type="ECO:0000256" key="8">
    <source>
        <dbReference type="ARBA" id="ARBA00023160"/>
    </source>
</evidence>
<dbReference type="NCBIfam" id="NF006829">
    <property type="entry name" value="PRK09352.1"/>
    <property type="match status" value="1"/>
</dbReference>
<gene>
    <name evidence="14" type="primary">fabH</name>
    <name evidence="17" type="ORF">SAMN04488528_1002155</name>
</gene>
<evidence type="ECO:0000259" key="16">
    <source>
        <dbReference type="Pfam" id="PF08545"/>
    </source>
</evidence>
<dbReference type="HAMAP" id="MF_01815">
    <property type="entry name" value="FabH"/>
    <property type="match status" value="1"/>
</dbReference>
<evidence type="ECO:0000259" key="15">
    <source>
        <dbReference type="Pfam" id="PF08541"/>
    </source>
</evidence>
<dbReference type="GO" id="GO:0005737">
    <property type="term" value="C:cytoplasm"/>
    <property type="evidence" value="ECO:0007669"/>
    <property type="project" value="UniProtKB-SubCell"/>
</dbReference>
<dbReference type="GO" id="GO:0004315">
    <property type="term" value="F:3-oxoacyl-[acyl-carrier-protein] synthase activity"/>
    <property type="evidence" value="ECO:0007669"/>
    <property type="project" value="InterPro"/>
</dbReference>
<comment type="function">
    <text evidence="14">Catalyzes the condensation reaction of fatty acid synthesis by the addition to an acyl acceptor of two carbons from malonyl-ACP. Catalyzes the first condensation reaction which initiates fatty acid synthesis and may therefore play a role in governing the total rate of fatty acid production. Possesses both acetoacetyl-ACP synthase and acetyl transacylase activities. Its substrate specificity determines the biosynthesis of branched-chain and/or straight-chain of fatty acids.</text>
</comment>
<evidence type="ECO:0000256" key="9">
    <source>
        <dbReference type="ARBA" id="ARBA00023315"/>
    </source>
</evidence>
<sequence>MAYVKILGTGAYVPERVLKNSELQKMVDTSDEWITTRTGIKERRISTFEDASDLGANAARIALENSGVSKDDIDYIIVATISSETLTPSTACVIQSKLEASNATAYDLNGACSGFMFALIQGEALIKAGKAKKVLVIGSEVLSKITNWKDRGTCVLFGDGAGAAVLGEGDKGILSTYSKSFGNLGMYLTAGGRSLGSPFIEDKLDSVDGFINMNGKEVFKFASYAMTNAVKKLCEDENIHLEDIDVIIPHQANYRIIEYASTKLNIPIEKFFIHLEKYGNTSAASVPMAMHEAIEKKIIKEDMNVVLVAFGGGLTVGAALIKF</sequence>
<dbReference type="PANTHER" id="PTHR34069">
    <property type="entry name" value="3-OXOACYL-[ACYL-CARRIER-PROTEIN] SYNTHASE 3"/>
    <property type="match status" value="1"/>
</dbReference>
<reference evidence="17 18" key="1">
    <citation type="submission" date="2016-10" db="EMBL/GenBank/DDBJ databases">
        <authorList>
            <person name="de Groot N.N."/>
        </authorList>
    </citation>
    <scope>NUCLEOTIDE SEQUENCE [LARGE SCALE GENOMIC DNA]</scope>
    <source>
        <strain evidence="17 18">DSM 12271</strain>
    </source>
</reference>
<dbReference type="PANTHER" id="PTHR34069:SF2">
    <property type="entry name" value="BETA-KETOACYL-[ACYL-CARRIER-PROTEIN] SYNTHASE III"/>
    <property type="match status" value="1"/>
</dbReference>
<dbReference type="Proteomes" id="UP000198619">
    <property type="component" value="Unassembled WGS sequence"/>
</dbReference>
<dbReference type="GO" id="GO:0006633">
    <property type="term" value="P:fatty acid biosynthetic process"/>
    <property type="evidence" value="ECO:0007669"/>
    <property type="project" value="UniProtKB-UniRule"/>
</dbReference>
<dbReference type="OrthoDB" id="9815506at2"/>
<evidence type="ECO:0000256" key="14">
    <source>
        <dbReference type="HAMAP-Rule" id="MF_01815"/>
    </source>
</evidence>
<dbReference type="FunFam" id="3.40.47.10:FF:000004">
    <property type="entry name" value="3-oxoacyl-[acyl-carrier-protein] synthase 3"/>
    <property type="match status" value="1"/>
</dbReference>
<dbReference type="RefSeq" id="WP_090038373.1">
    <property type="nucleotide sequence ID" value="NZ_FOKI01000002.1"/>
</dbReference>
<evidence type="ECO:0000256" key="13">
    <source>
        <dbReference type="ARBA" id="ARBA00052985"/>
    </source>
</evidence>